<dbReference type="Pfam" id="PF08279">
    <property type="entry name" value="HTH_11"/>
    <property type="match status" value="1"/>
</dbReference>
<dbReference type="SUPFAM" id="SSF46785">
    <property type="entry name" value="Winged helix' DNA-binding domain"/>
    <property type="match status" value="1"/>
</dbReference>
<feature type="domain" description="Helix-turn-helix type 11" evidence="1">
    <location>
        <begin position="14"/>
        <end position="58"/>
    </location>
</feature>
<dbReference type="PANTHER" id="PTHR34580">
    <property type="match status" value="1"/>
</dbReference>
<reference evidence="4 5" key="1">
    <citation type="submission" date="2024-09" db="EMBL/GenBank/DDBJ databases">
        <title>Novel species of the genus Pelomonas and Roseateles isolated from streams.</title>
        <authorList>
            <person name="Lu H."/>
        </authorList>
    </citation>
    <scope>NUCLEOTIDE SEQUENCE [LARGE SCALE GENOMIC DNA]</scope>
    <source>
        <strain evidence="4 5">DC23W</strain>
    </source>
</reference>
<protein>
    <submittedName>
        <fullName evidence="4">Helix-turn-helix transcriptional regulator</fullName>
    </submittedName>
</protein>
<dbReference type="InterPro" id="IPR036390">
    <property type="entry name" value="WH_DNA-bd_sf"/>
</dbReference>
<dbReference type="Pfam" id="PF13280">
    <property type="entry name" value="WYL"/>
    <property type="match status" value="1"/>
</dbReference>
<dbReference type="Proteomes" id="UP001606300">
    <property type="component" value="Unassembled WGS sequence"/>
</dbReference>
<sequence length="328" mass="37848">MPPRATNMNLERMHKIVSIARFRNGVTMQALMDELEVSMSTVKRDIDALRDRFGCPIEFDRDLNQWVIGTLPGGKRFELPGLWFNSSEIYALLAMQSLLSGVQPGLLEPHLQPLKDRLELLLGESIGNAKDIEKRIKLIHFAGRRVKVKYFEQLTQAVLERKRVVMKYFNRDKDELTEREVSPLRLVHYRENWLLDAWCHLRSELRSFALDAIQQVELTDTAAIEVGKDALVEHFQSGYGIYAGKADKLAVLKFSQVRAQYVSLERWHRKQASKWLEDGSYQLEVPYSKDQELVMDVLRYGSDVEVLAPPELRQRVAEQLCAAARTYA</sequence>
<feature type="domain" description="WCX" evidence="3">
    <location>
        <begin position="250"/>
        <end position="323"/>
    </location>
</feature>
<dbReference type="EMBL" id="JBIGHY010000025">
    <property type="protein sequence ID" value="MFG6417357.1"/>
    <property type="molecule type" value="Genomic_DNA"/>
</dbReference>
<evidence type="ECO:0000313" key="5">
    <source>
        <dbReference type="Proteomes" id="UP001606300"/>
    </source>
</evidence>
<dbReference type="PANTHER" id="PTHR34580:SF3">
    <property type="entry name" value="PROTEIN PAFB"/>
    <property type="match status" value="1"/>
</dbReference>
<keyword evidence="5" id="KW-1185">Reference proteome</keyword>
<feature type="domain" description="WYL" evidence="2">
    <location>
        <begin position="150"/>
        <end position="218"/>
    </location>
</feature>
<organism evidence="4 5">
    <name type="scientific">Pelomonas dachongensis</name>
    <dbReference type="NCBI Taxonomy" id="3299029"/>
    <lineage>
        <taxon>Bacteria</taxon>
        <taxon>Pseudomonadati</taxon>
        <taxon>Pseudomonadota</taxon>
        <taxon>Betaproteobacteria</taxon>
        <taxon>Burkholderiales</taxon>
        <taxon>Sphaerotilaceae</taxon>
        <taxon>Roseateles</taxon>
    </lineage>
</organism>
<accession>A0ABW7EV30</accession>
<dbReference type="InterPro" id="IPR051534">
    <property type="entry name" value="CBASS_pafABC_assoc_protein"/>
</dbReference>
<dbReference type="InterPro" id="IPR057727">
    <property type="entry name" value="WCX_dom"/>
</dbReference>
<dbReference type="InterPro" id="IPR036388">
    <property type="entry name" value="WH-like_DNA-bd_sf"/>
</dbReference>
<evidence type="ECO:0000259" key="1">
    <source>
        <dbReference type="Pfam" id="PF08279"/>
    </source>
</evidence>
<evidence type="ECO:0000259" key="2">
    <source>
        <dbReference type="Pfam" id="PF13280"/>
    </source>
</evidence>
<name>A0ABW7EV30_9BURK</name>
<proteinExistence type="predicted"/>
<evidence type="ECO:0000259" key="3">
    <source>
        <dbReference type="Pfam" id="PF25583"/>
    </source>
</evidence>
<comment type="caution">
    <text evidence="4">The sequence shown here is derived from an EMBL/GenBank/DDBJ whole genome shotgun (WGS) entry which is preliminary data.</text>
</comment>
<dbReference type="InterPro" id="IPR013196">
    <property type="entry name" value="HTH_11"/>
</dbReference>
<dbReference type="Pfam" id="PF25583">
    <property type="entry name" value="WCX"/>
    <property type="match status" value="1"/>
</dbReference>
<dbReference type="InterPro" id="IPR026881">
    <property type="entry name" value="WYL_dom"/>
</dbReference>
<evidence type="ECO:0000313" key="4">
    <source>
        <dbReference type="EMBL" id="MFG6417357.1"/>
    </source>
</evidence>
<gene>
    <name evidence="4" type="ORF">ACG02S_26040</name>
</gene>
<dbReference type="PROSITE" id="PS52050">
    <property type="entry name" value="WYL"/>
    <property type="match status" value="1"/>
</dbReference>
<dbReference type="Gene3D" id="1.10.10.10">
    <property type="entry name" value="Winged helix-like DNA-binding domain superfamily/Winged helix DNA-binding domain"/>
    <property type="match status" value="1"/>
</dbReference>